<dbReference type="OrthoDB" id="7873775at2"/>
<comment type="caution">
    <text evidence="1">The sequence shown here is derived from an EMBL/GenBank/DDBJ whole genome shotgun (WGS) entry which is preliminary data.</text>
</comment>
<evidence type="ECO:0000313" key="1">
    <source>
        <dbReference type="EMBL" id="TWI33234.1"/>
    </source>
</evidence>
<dbReference type="InterPro" id="IPR036641">
    <property type="entry name" value="HPT_dom_sf"/>
</dbReference>
<gene>
    <name evidence="1" type="ORF">IQ24_02375</name>
</gene>
<protein>
    <recommendedName>
        <fullName evidence="3">Hpt domain-containing protein</fullName>
    </recommendedName>
</protein>
<dbReference type="Proteomes" id="UP000316225">
    <property type="component" value="Unassembled WGS sequence"/>
</dbReference>
<dbReference type="AlphaFoldDB" id="A0A562NM19"/>
<organism evidence="1 2">
    <name type="scientific">Paracoccus sulfuroxidans</name>
    <dbReference type="NCBI Taxonomy" id="384678"/>
    <lineage>
        <taxon>Bacteria</taxon>
        <taxon>Pseudomonadati</taxon>
        <taxon>Pseudomonadota</taxon>
        <taxon>Alphaproteobacteria</taxon>
        <taxon>Rhodobacterales</taxon>
        <taxon>Paracoccaceae</taxon>
        <taxon>Paracoccus</taxon>
    </lineage>
</organism>
<evidence type="ECO:0008006" key="3">
    <source>
        <dbReference type="Google" id="ProtNLM"/>
    </source>
</evidence>
<accession>A0A562NM19</accession>
<sequence>MKIAILAVEEEILVDMQRLEQLVTELGQDTANYVLGAALEQLAQALTKTVTAADRQELSTVVSQADRLSRLAWQVGLVSLAGVAVDVGRCAETRDLPGLAATAARLRRIGNRSLTEVWEPPAA</sequence>
<dbReference type="EMBL" id="VLKU01000007">
    <property type="protein sequence ID" value="TWI33234.1"/>
    <property type="molecule type" value="Genomic_DNA"/>
</dbReference>
<dbReference type="Gene3D" id="1.20.120.160">
    <property type="entry name" value="HPT domain"/>
    <property type="match status" value="1"/>
</dbReference>
<reference evidence="1 2" key="1">
    <citation type="journal article" date="2015" name="Stand. Genomic Sci.">
        <title>Genomic Encyclopedia of Bacterial and Archaeal Type Strains, Phase III: the genomes of soil and plant-associated and newly described type strains.</title>
        <authorList>
            <person name="Whitman W.B."/>
            <person name="Woyke T."/>
            <person name="Klenk H.P."/>
            <person name="Zhou Y."/>
            <person name="Lilburn T.G."/>
            <person name="Beck B.J."/>
            <person name="De Vos P."/>
            <person name="Vandamme P."/>
            <person name="Eisen J.A."/>
            <person name="Garrity G."/>
            <person name="Hugenholtz P."/>
            <person name="Kyrpides N.C."/>
        </authorList>
    </citation>
    <scope>NUCLEOTIDE SEQUENCE [LARGE SCALE GENOMIC DNA]</scope>
    <source>
        <strain evidence="1 2">CGMCC 1.5364</strain>
    </source>
</reference>
<dbReference type="RefSeq" id="WP_145398184.1">
    <property type="nucleotide sequence ID" value="NZ_VLKU01000007.1"/>
</dbReference>
<name>A0A562NM19_9RHOB</name>
<proteinExistence type="predicted"/>
<dbReference type="GO" id="GO:0000160">
    <property type="term" value="P:phosphorelay signal transduction system"/>
    <property type="evidence" value="ECO:0007669"/>
    <property type="project" value="InterPro"/>
</dbReference>
<evidence type="ECO:0000313" key="2">
    <source>
        <dbReference type="Proteomes" id="UP000316225"/>
    </source>
</evidence>
<keyword evidence="2" id="KW-1185">Reference proteome</keyword>
<dbReference type="SUPFAM" id="SSF47226">
    <property type="entry name" value="Histidine-containing phosphotransfer domain, HPT domain"/>
    <property type="match status" value="1"/>
</dbReference>